<dbReference type="Pfam" id="PF03729">
    <property type="entry name" value="DUF308"/>
    <property type="match status" value="1"/>
</dbReference>
<evidence type="ECO:0000256" key="1">
    <source>
        <dbReference type="SAM" id="Phobius"/>
    </source>
</evidence>
<gene>
    <name evidence="2" type="ORF">E5982_02060</name>
</gene>
<sequence>MDVKTKRDWGLFFLGLALVIIGFVFLVVPGITLVAVTSVAGAFLVMAGAFDIYAYARYRDQMDLDGWTIVYGVCDIVLGAALLLHPVFFSAVIPWVAGVFMAAYGIVELIIAVRAKGASGRGWVAFNGIVSLLCALAFFLVPASFVIFLAFFLICRGVTMAVCGITIDRMISASHHAA</sequence>
<dbReference type="PANTHER" id="PTHR34989">
    <property type="entry name" value="PROTEIN HDED"/>
    <property type="match status" value="1"/>
</dbReference>
<dbReference type="GO" id="GO:0005886">
    <property type="term" value="C:plasma membrane"/>
    <property type="evidence" value="ECO:0007669"/>
    <property type="project" value="TreeGrafter"/>
</dbReference>
<feature type="transmembrane region" description="Helical" evidence="1">
    <location>
        <begin position="9"/>
        <end position="28"/>
    </location>
</feature>
<accession>A0A4T9TA10</accession>
<feature type="transmembrane region" description="Helical" evidence="1">
    <location>
        <begin position="92"/>
        <end position="111"/>
    </location>
</feature>
<evidence type="ECO:0000313" key="2">
    <source>
        <dbReference type="EMBL" id="TJW12405.1"/>
    </source>
</evidence>
<feature type="transmembrane region" description="Helical" evidence="1">
    <location>
        <begin position="34"/>
        <end position="56"/>
    </location>
</feature>
<comment type="caution">
    <text evidence="2">The sequence shown here is derived from an EMBL/GenBank/DDBJ whole genome shotgun (WGS) entry which is preliminary data.</text>
</comment>
<evidence type="ECO:0008006" key="4">
    <source>
        <dbReference type="Google" id="ProtNLM"/>
    </source>
</evidence>
<reference evidence="2 3" key="1">
    <citation type="submission" date="2019-04" db="EMBL/GenBank/DDBJ databases">
        <title>Microbes associate with the intestines of laboratory mice.</title>
        <authorList>
            <person name="Navarre W."/>
            <person name="Wong E."/>
            <person name="Huang K.C."/>
            <person name="Tropini C."/>
            <person name="Ng K."/>
            <person name="Yu B."/>
        </authorList>
    </citation>
    <scope>NUCLEOTIDE SEQUENCE [LARGE SCALE GENOMIC DNA]</scope>
    <source>
        <strain evidence="2 3">NM48_B13</strain>
    </source>
</reference>
<dbReference type="InterPro" id="IPR005325">
    <property type="entry name" value="DUF308_memb"/>
</dbReference>
<dbReference type="RefSeq" id="WP_136845299.1">
    <property type="nucleotide sequence ID" value="NZ_SSTM01000001.1"/>
</dbReference>
<dbReference type="EMBL" id="SSTM01000001">
    <property type="protein sequence ID" value="TJW12405.1"/>
    <property type="molecule type" value="Genomic_DNA"/>
</dbReference>
<keyword evidence="1" id="KW-0472">Membrane</keyword>
<dbReference type="InterPro" id="IPR052712">
    <property type="entry name" value="Acid_resist_chaperone_HdeD"/>
</dbReference>
<keyword evidence="1" id="KW-0812">Transmembrane</keyword>
<keyword evidence="3" id="KW-1185">Reference proteome</keyword>
<dbReference type="Proteomes" id="UP000309454">
    <property type="component" value="Unassembled WGS sequence"/>
</dbReference>
<dbReference type="PANTHER" id="PTHR34989:SF1">
    <property type="entry name" value="PROTEIN HDED"/>
    <property type="match status" value="1"/>
</dbReference>
<dbReference type="AlphaFoldDB" id="A0A4T9TA10"/>
<evidence type="ECO:0000313" key="3">
    <source>
        <dbReference type="Proteomes" id="UP000309454"/>
    </source>
</evidence>
<name>A0A4T9TA10_9ACTN</name>
<protein>
    <recommendedName>
        <fullName evidence="4">DUF308 domain-containing protein</fullName>
    </recommendedName>
</protein>
<feature type="transmembrane region" description="Helical" evidence="1">
    <location>
        <begin position="147"/>
        <end position="167"/>
    </location>
</feature>
<organism evidence="2 3">
    <name type="scientific">Parvibacter caecicola</name>
    <dbReference type="NCBI Taxonomy" id="747645"/>
    <lineage>
        <taxon>Bacteria</taxon>
        <taxon>Bacillati</taxon>
        <taxon>Actinomycetota</taxon>
        <taxon>Coriobacteriia</taxon>
        <taxon>Coriobacteriales</taxon>
        <taxon>Coriobacteriaceae</taxon>
        <taxon>Parvibacter</taxon>
    </lineage>
</organism>
<dbReference type="OrthoDB" id="3197301at2"/>
<keyword evidence="1" id="KW-1133">Transmembrane helix</keyword>
<feature type="transmembrane region" description="Helical" evidence="1">
    <location>
        <begin position="123"/>
        <end position="141"/>
    </location>
</feature>
<proteinExistence type="predicted"/>
<feature type="transmembrane region" description="Helical" evidence="1">
    <location>
        <begin position="68"/>
        <end position="86"/>
    </location>
</feature>